<dbReference type="EMBL" id="FIZX01000004">
    <property type="protein sequence ID" value="CZF83985.1"/>
    <property type="molecule type" value="Genomic_DNA"/>
</dbReference>
<evidence type="ECO:0000313" key="2">
    <source>
        <dbReference type="Proteomes" id="UP000071641"/>
    </source>
</evidence>
<dbReference type="Proteomes" id="UP000071641">
    <property type="component" value="Unassembled WGS sequence"/>
</dbReference>
<dbReference type="RefSeq" id="WP_062666439.1">
    <property type="nucleotide sequence ID" value="NZ_FIZX01000004.1"/>
</dbReference>
<name>A0A128FBV8_9GAMM</name>
<sequence length="299" mass="34822">MDEFITPDRIANSIMQDTNDSKYYLLIEGVKDLNVYPQFFNKELIEPKVTFGKYKMRDVWEILEGRGFTDKIAIRDADFIRVRGNYQEDFHPNFFITDTHDSEGMIVKTPTFEKVLEQMLGLERKQTLMEKFPNLKCHIKDLAYKVGCLKLANKLDRLGLVFKPQKANGKKLDFTKFVDVKSFTFIDDTALIQTAINYSINKVEDKGSIKTQEEIHSSLEKVIALDFPIDEIVHGHDLSELTYILIRKHLKINNDMVNSGDNIEKLWAMSYDSMYFKKSELYTKIDDFTKQKDLGILLV</sequence>
<proteinExistence type="predicted"/>
<organism evidence="1 2">
    <name type="scientific">Grimontia celer</name>
    <dbReference type="NCBI Taxonomy" id="1796497"/>
    <lineage>
        <taxon>Bacteria</taxon>
        <taxon>Pseudomonadati</taxon>
        <taxon>Pseudomonadota</taxon>
        <taxon>Gammaproteobacteria</taxon>
        <taxon>Vibrionales</taxon>
        <taxon>Vibrionaceae</taxon>
        <taxon>Grimontia</taxon>
    </lineage>
</organism>
<reference evidence="2" key="1">
    <citation type="submission" date="2016-02" db="EMBL/GenBank/DDBJ databases">
        <authorList>
            <person name="Rodrigo-Torres Lidia"/>
            <person name="Arahal R.David."/>
        </authorList>
    </citation>
    <scope>NUCLEOTIDE SEQUENCE [LARGE SCALE GENOMIC DNA]</scope>
    <source>
        <strain evidence="2">CECT 9029</strain>
    </source>
</reference>
<protein>
    <submittedName>
        <fullName evidence="1">Uncharacterized protein</fullName>
    </submittedName>
</protein>
<evidence type="ECO:0000313" key="1">
    <source>
        <dbReference type="EMBL" id="CZF83985.1"/>
    </source>
</evidence>
<dbReference type="OrthoDB" id="7058238at2"/>
<dbReference type="AlphaFoldDB" id="A0A128FBV8"/>
<keyword evidence="2" id="KW-1185">Reference proteome</keyword>
<accession>A0A128FBV8</accession>
<gene>
    <name evidence="1" type="ORF">GCE9029_04124</name>
</gene>